<dbReference type="Proteomes" id="UP000294581">
    <property type="component" value="Unassembled WGS sequence"/>
</dbReference>
<dbReference type="InterPro" id="IPR014962">
    <property type="entry name" value="YolD"/>
</dbReference>
<proteinExistence type="predicted"/>
<accession>A0A4R8L835</accession>
<protein>
    <submittedName>
        <fullName evidence="1">YolD-like protein</fullName>
    </submittedName>
</protein>
<name>A0A4R8L835_9BACL</name>
<dbReference type="AlphaFoldDB" id="A0A4R8L835"/>
<gene>
    <name evidence="1" type="ORF">C7445_1396</name>
</gene>
<dbReference type="RefSeq" id="WP_134161326.1">
    <property type="nucleotide sequence ID" value="NZ_SORF01000039.1"/>
</dbReference>
<keyword evidence="2" id="KW-1185">Reference proteome</keyword>
<evidence type="ECO:0000313" key="1">
    <source>
        <dbReference type="EMBL" id="TDY38199.1"/>
    </source>
</evidence>
<feature type="non-terminal residue" evidence="1">
    <location>
        <position position="1"/>
    </location>
</feature>
<reference evidence="1 2" key="1">
    <citation type="submission" date="2019-03" db="EMBL/GenBank/DDBJ databases">
        <title>Genomic Encyclopedia of Type Strains, Phase IV (KMG-IV): sequencing the most valuable type-strain genomes for metagenomic binning, comparative biology and taxonomic classification.</title>
        <authorList>
            <person name="Goeker M."/>
        </authorList>
    </citation>
    <scope>NUCLEOTIDE SEQUENCE [LARGE SCALE GENOMIC DNA]</scope>
    <source>
        <strain evidence="1 2">DSM 17974</strain>
    </source>
</reference>
<dbReference type="EMBL" id="SORF01000039">
    <property type="protein sequence ID" value="TDY38199.1"/>
    <property type="molecule type" value="Genomic_DNA"/>
</dbReference>
<organism evidence="1 2">
    <name type="scientific">Alicyclobacillus sacchari</name>
    <dbReference type="NCBI Taxonomy" id="392010"/>
    <lineage>
        <taxon>Bacteria</taxon>
        <taxon>Bacillati</taxon>
        <taxon>Bacillota</taxon>
        <taxon>Bacilli</taxon>
        <taxon>Bacillales</taxon>
        <taxon>Alicyclobacillaceae</taxon>
        <taxon>Alicyclobacillus</taxon>
    </lineage>
</organism>
<sequence>QRERTRRKRPALTEERLEEMQYTLSEAIREGCAVRVTVFTPERDVVLMGYVSVCGRELRVQTCNGVRIVDVRDVVGVEIW</sequence>
<dbReference type="OrthoDB" id="2376882at2"/>
<dbReference type="Pfam" id="PF08863">
    <property type="entry name" value="YolD"/>
    <property type="match status" value="1"/>
</dbReference>
<evidence type="ECO:0000313" key="2">
    <source>
        <dbReference type="Proteomes" id="UP000294581"/>
    </source>
</evidence>
<comment type="caution">
    <text evidence="1">The sequence shown here is derived from an EMBL/GenBank/DDBJ whole genome shotgun (WGS) entry which is preliminary data.</text>
</comment>